<name>A0A101TKR2_9ACTN</name>
<dbReference type="OrthoDB" id="4222473at2"/>
<comment type="caution">
    <text evidence="1">The sequence shown here is derived from an EMBL/GenBank/DDBJ whole genome shotgun (WGS) entry which is preliminary data.</text>
</comment>
<dbReference type="RefSeq" id="WP_062724040.1">
    <property type="nucleotide sequence ID" value="NZ_KQ948940.1"/>
</dbReference>
<organism evidence="1 2">
    <name type="scientific">Streptomyces caeruleatus</name>
    <dbReference type="NCBI Taxonomy" id="661399"/>
    <lineage>
        <taxon>Bacteria</taxon>
        <taxon>Bacillati</taxon>
        <taxon>Actinomycetota</taxon>
        <taxon>Actinomycetes</taxon>
        <taxon>Kitasatosporales</taxon>
        <taxon>Streptomycetaceae</taxon>
        <taxon>Streptomyces</taxon>
    </lineage>
</organism>
<dbReference type="AlphaFoldDB" id="A0A101TKR2"/>
<protein>
    <submittedName>
        <fullName evidence="1">Uncharacterized protein</fullName>
    </submittedName>
</protein>
<reference evidence="1 2" key="1">
    <citation type="submission" date="2015-10" db="EMBL/GenBank/DDBJ databases">
        <title>Draft genome sequence of Streptomyces caeruleatus NRRL B-24802, type strain for the species Streptomyces caeruleatus.</title>
        <authorList>
            <person name="Ruckert C."/>
            <person name="Winkler A."/>
            <person name="Kalinowski J."/>
            <person name="Kampfer P."/>
            <person name="Glaeser S."/>
        </authorList>
    </citation>
    <scope>NUCLEOTIDE SEQUENCE [LARGE SCALE GENOMIC DNA]</scope>
    <source>
        <strain evidence="1 2">NRRL B-24802</strain>
    </source>
</reference>
<dbReference type="EMBL" id="LMWY01000052">
    <property type="protein sequence ID" value="KUN94145.1"/>
    <property type="molecule type" value="Genomic_DNA"/>
</dbReference>
<sequence>MADDAAGWGGPQEYTDVFLRSALRAVQDLCERRGGELDSLTCEVVPDSTGDVVIAATTVVLFRGNRCVFRRGIWPPSHPATTRAAIYATGLEEHMMTRMVPRLGDDSSPVDL</sequence>
<dbReference type="Proteomes" id="UP000053429">
    <property type="component" value="Unassembled WGS sequence"/>
</dbReference>
<evidence type="ECO:0000313" key="1">
    <source>
        <dbReference type="EMBL" id="KUN94145.1"/>
    </source>
</evidence>
<evidence type="ECO:0000313" key="2">
    <source>
        <dbReference type="Proteomes" id="UP000053429"/>
    </source>
</evidence>
<proteinExistence type="predicted"/>
<accession>A0A101TKR2</accession>
<gene>
    <name evidence="1" type="ORF">AQJ67_38020</name>
</gene>
<keyword evidence="2" id="KW-1185">Reference proteome</keyword>